<feature type="domain" description="PB1" evidence="1">
    <location>
        <begin position="33"/>
        <end position="78"/>
    </location>
</feature>
<dbReference type="Pfam" id="PF00564">
    <property type="entry name" value="PB1"/>
    <property type="match status" value="1"/>
</dbReference>
<evidence type="ECO:0000313" key="3">
    <source>
        <dbReference type="Proteomes" id="UP000678393"/>
    </source>
</evidence>
<reference evidence="2" key="1">
    <citation type="submission" date="2021-04" db="EMBL/GenBank/DDBJ databases">
        <authorList>
            <consortium name="Molecular Ecology Group"/>
        </authorList>
    </citation>
    <scope>NUCLEOTIDE SEQUENCE</scope>
</reference>
<evidence type="ECO:0000313" key="2">
    <source>
        <dbReference type="EMBL" id="CAG5116795.1"/>
    </source>
</evidence>
<accession>A0A8S3YMT1</accession>
<proteinExistence type="predicted"/>
<evidence type="ECO:0000259" key="1">
    <source>
        <dbReference type="Pfam" id="PF00564"/>
    </source>
</evidence>
<dbReference type="AlphaFoldDB" id="A0A8S3YMT1"/>
<name>A0A8S3YMT1_9EUPU</name>
<keyword evidence="3" id="KW-1185">Reference proteome</keyword>
<dbReference type="Gene3D" id="3.10.20.90">
    <property type="entry name" value="Phosphatidylinositol 3-kinase Catalytic Subunit, Chain A, domain 1"/>
    <property type="match status" value="1"/>
</dbReference>
<feature type="non-terminal residue" evidence="2">
    <location>
        <position position="209"/>
    </location>
</feature>
<dbReference type="EMBL" id="CAJHNH020000303">
    <property type="protein sequence ID" value="CAG5116795.1"/>
    <property type="molecule type" value="Genomic_DNA"/>
</dbReference>
<gene>
    <name evidence="2" type="ORF">CUNI_LOCUS2353</name>
</gene>
<protein>
    <recommendedName>
        <fullName evidence="1">PB1 domain-containing protein</fullName>
    </recommendedName>
</protein>
<dbReference type="InterPro" id="IPR000270">
    <property type="entry name" value="PB1_dom"/>
</dbReference>
<organism evidence="2 3">
    <name type="scientific">Candidula unifasciata</name>
    <dbReference type="NCBI Taxonomy" id="100452"/>
    <lineage>
        <taxon>Eukaryota</taxon>
        <taxon>Metazoa</taxon>
        <taxon>Spiralia</taxon>
        <taxon>Lophotrochozoa</taxon>
        <taxon>Mollusca</taxon>
        <taxon>Gastropoda</taxon>
        <taxon>Heterobranchia</taxon>
        <taxon>Euthyneura</taxon>
        <taxon>Panpulmonata</taxon>
        <taxon>Eupulmonata</taxon>
        <taxon>Stylommatophora</taxon>
        <taxon>Helicina</taxon>
        <taxon>Helicoidea</taxon>
        <taxon>Geomitridae</taxon>
        <taxon>Candidula</taxon>
    </lineage>
</organism>
<dbReference type="CDD" id="cd05992">
    <property type="entry name" value="PB1"/>
    <property type="match status" value="1"/>
</dbReference>
<dbReference type="SUPFAM" id="SSF54277">
    <property type="entry name" value="CAD &amp; PB1 domains"/>
    <property type="match status" value="1"/>
</dbReference>
<dbReference type="Proteomes" id="UP000678393">
    <property type="component" value="Unassembled WGS sequence"/>
</dbReference>
<sequence>MGDEDLVVAVRLCDTTEAEQPDPLCLRQEDLEKWRHFESLLRGMYQNPPDAISVTYLDDENDWVQVGSDAELSEAVRTDGAASVSNVDVSSKQLLDLLAASKAGQSTIQGRLAYTSALPKSKASKQRTPVPMPRNLLMMEGAQSGANAVAIEIPSESSDFFQGVAVNKEEEIAAIKITEDVESGEKLNMKKEATTLSRSDFAKYMKKVS</sequence>
<dbReference type="OrthoDB" id="2122982at2759"/>
<comment type="caution">
    <text evidence="2">The sequence shown here is derived from an EMBL/GenBank/DDBJ whole genome shotgun (WGS) entry which is preliminary data.</text>
</comment>